<feature type="domain" description="TrwC relaxase" evidence="1">
    <location>
        <begin position="21"/>
        <end position="291"/>
    </location>
</feature>
<proteinExistence type="predicted"/>
<dbReference type="OrthoDB" id="177421at2"/>
<dbReference type="SUPFAM" id="SSF55464">
    <property type="entry name" value="Origin of replication-binding domain, RBD-like"/>
    <property type="match status" value="1"/>
</dbReference>
<dbReference type="Pfam" id="PF08751">
    <property type="entry name" value="TrwC"/>
    <property type="match status" value="1"/>
</dbReference>
<evidence type="ECO:0000313" key="3">
    <source>
        <dbReference type="Proteomes" id="UP000078486"/>
    </source>
</evidence>
<organism evidence="2 3">
    <name type="scientific">Termitidicoccus mucosus</name>
    <dbReference type="NCBI Taxonomy" id="1184151"/>
    <lineage>
        <taxon>Bacteria</taxon>
        <taxon>Pseudomonadati</taxon>
        <taxon>Verrucomicrobiota</taxon>
        <taxon>Opitutia</taxon>
        <taxon>Opitutales</taxon>
        <taxon>Opitutaceae</taxon>
        <taxon>Termitidicoccus</taxon>
    </lineage>
</organism>
<dbReference type="Proteomes" id="UP000078486">
    <property type="component" value="Unassembled WGS sequence"/>
</dbReference>
<sequence>MGLCFIPSMVRFDKPCIRVDAAVNYFRQHLRVGDYLTEEGQAEMVWFGQGAARLGLNRVCQLEALERLCAGQHPATGERLGVRDKGAKRRVCYFGQISAPKDVSIALLVGGDRRIEAWWQEAVQETLQEVEAVTATRVRRGGVNADRVTGNMVAAVVTHDSSRALDPQLHTHMCILNVTFDSAEQRWKGVQPYGYLRHQGYFREVCYNRLAQRMREGGYELERQSGIGFTIRGFPERLRTEFSERRTEILAAARERGAATQDELQAITAETRAAKTHATSASLRTGWEARAGDDLAVVRTVIAGTMGKPVPPPEMSADEALTATADHVFERKSVVVSRDLLREALIYGRGSVPLADLRVALKQQVASGVLREAGEEIAATAALQAEEEFIAWANAGRTSCGALGTLPAGAELSEEQRRAVEGMLGCNSRVMILAGDAGTGKTNSLKSVVAGIEQAGGRVFGCAPSSGAADVLRQELTPHADTLQQLLVNESLQRATRDRILLVDEAGLISVKQMRDLCRLAAANDNRVILIGDIKQHSSVEAGDALRCLQKFAQVPVFRLTQIRRQRSPEYRRAVALLAKGDAFGAFNHFSRLGAVKEIPQEDVLFQTAASAYVAHVRRAECCLAISPVWKEIHAFTDIVRGQLREAGLLQGDGRHLSTVFSLQWTKAQMRDARNYQPGQVLLFHRSSGSYAKGDQLTVVRRDGAVLLLRFEDGGEAWFSPCHNRGFDVGIRREIEVAAGDRLLIRANQKTARLRNGDLVEVAGFAPDGSITLRDGRSIPSLFREFSHGYATTSHAAQGKTVDHGILLLGRAGILAADLKQAYVSNSRFRESQKIYVADQRAAREAMMESGDRKLVLEMPPPANRALRPVRTGIRMVAGGVVA</sequence>
<dbReference type="InterPro" id="IPR014862">
    <property type="entry name" value="TrwC"/>
</dbReference>
<dbReference type="AlphaFoldDB" id="A0A178ILX7"/>
<dbReference type="STRING" id="1184151.AW736_00065"/>
<protein>
    <submittedName>
        <fullName evidence="2">Conjugal transfer protein</fullName>
    </submittedName>
</protein>
<dbReference type="Pfam" id="PF13604">
    <property type="entry name" value="AAA_30"/>
    <property type="match status" value="1"/>
</dbReference>
<dbReference type="NCBIfam" id="NF041492">
    <property type="entry name" value="MobF"/>
    <property type="match status" value="1"/>
</dbReference>
<dbReference type="Gene3D" id="2.30.30.940">
    <property type="match status" value="1"/>
</dbReference>
<accession>A0A178ILX7</accession>
<dbReference type="InterPro" id="IPR014059">
    <property type="entry name" value="TraI/TrwC_relax"/>
</dbReference>
<dbReference type="NCBIfam" id="TIGR02686">
    <property type="entry name" value="relax_trwC"/>
    <property type="match status" value="1"/>
</dbReference>
<reference evidence="2 3" key="1">
    <citation type="submission" date="2016-01" db="EMBL/GenBank/DDBJ databases">
        <title>High potential of lignocellulose degradation of a new Verrucomicrobia species.</title>
        <authorList>
            <person name="Wang Y."/>
            <person name="Shi Y."/>
            <person name="Qiu Z."/>
            <person name="Liu S."/>
            <person name="Yang H."/>
        </authorList>
    </citation>
    <scope>NUCLEOTIDE SEQUENCE [LARGE SCALE GENOMIC DNA]</scope>
    <source>
        <strain evidence="2 3">TSB47</strain>
    </source>
</reference>
<dbReference type="CDD" id="cd17933">
    <property type="entry name" value="DEXSc_RecD-like"/>
    <property type="match status" value="1"/>
</dbReference>
<evidence type="ECO:0000259" key="1">
    <source>
        <dbReference type="Pfam" id="PF08751"/>
    </source>
</evidence>
<dbReference type="EMBL" id="LRRQ01000044">
    <property type="protein sequence ID" value="OAM90894.1"/>
    <property type="molecule type" value="Genomic_DNA"/>
</dbReference>
<dbReference type="PANTHER" id="PTHR43788">
    <property type="entry name" value="DNA2/NAM7 HELICASE FAMILY MEMBER"/>
    <property type="match status" value="1"/>
</dbReference>
<dbReference type="SUPFAM" id="SSF52540">
    <property type="entry name" value="P-loop containing nucleoside triphosphate hydrolases"/>
    <property type="match status" value="2"/>
</dbReference>
<dbReference type="InterPro" id="IPR050534">
    <property type="entry name" value="Coronavir_polyprotein_1ab"/>
</dbReference>
<dbReference type="Gene3D" id="3.40.50.300">
    <property type="entry name" value="P-loop containing nucleotide triphosphate hydrolases"/>
    <property type="match status" value="2"/>
</dbReference>
<gene>
    <name evidence="2" type="ORF">AW736_00065</name>
</gene>
<name>A0A178ILX7_9BACT</name>
<evidence type="ECO:0000313" key="2">
    <source>
        <dbReference type="EMBL" id="OAM90894.1"/>
    </source>
</evidence>
<keyword evidence="3" id="KW-1185">Reference proteome</keyword>
<comment type="caution">
    <text evidence="2">The sequence shown here is derived from an EMBL/GenBank/DDBJ whole genome shotgun (WGS) entry which is preliminary data.</text>
</comment>
<dbReference type="InterPro" id="IPR027417">
    <property type="entry name" value="P-loop_NTPase"/>
</dbReference>